<dbReference type="Pfam" id="PF02604">
    <property type="entry name" value="PhdYeFM_antitox"/>
    <property type="match status" value="1"/>
</dbReference>
<dbReference type="NCBIfam" id="TIGR01552">
    <property type="entry name" value="phd_fam"/>
    <property type="match status" value="1"/>
</dbReference>
<dbReference type="SUPFAM" id="SSF143120">
    <property type="entry name" value="YefM-like"/>
    <property type="match status" value="1"/>
</dbReference>
<dbReference type="Gene3D" id="3.40.1620.10">
    <property type="entry name" value="YefM-like domain"/>
    <property type="match status" value="1"/>
</dbReference>
<dbReference type="EMBL" id="JANUBF010000034">
    <property type="protein sequence ID" value="MCS4038037.1"/>
    <property type="molecule type" value="Genomic_DNA"/>
</dbReference>
<dbReference type="InterPro" id="IPR006442">
    <property type="entry name" value="Antitoxin_Phd/YefM"/>
</dbReference>
<evidence type="ECO:0000256" key="1">
    <source>
        <dbReference type="ARBA" id="ARBA00009981"/>
    </source>
</evidence>
<dbReference type="AlphaFoldDB" id="A0A9X3A008"/>
<comment type="function">
    <text evidence="2">Antitoxin component of a type II toxin-antitoxin (TA) system.</text>
</comment>
<comment type="similarity">
    <text evidence="1 2">Belongs to the phD/YefM antitoxin family.</text>
</comment>
<evidence type="ECO:0000313" key="4">
    <source>
        <dbReference type="Proteomes" id="UP001155040"/>
    </source>
</evidence>
<dbReference type="RefSeq" id="WP_259091292.1">
    <property type="nucleotide sequence ID" value="NZ_JANUBF010000034.1"/>
</dbReference>
<sequence>MYKIDDIGAVASVTDLRTQIDETIQAAEEGRGVLIQKNNEPIAVLVSIKRWRELQSGNERE</sequence>
<name>A0A9X3A008_9BACT</name>
<organism evidence="3 4">
    <name type="scientific">Salinibacter ruber</name>
    <dbReference type="NCBI Taxonomy" id="146919"/>
    <lineage>
        <taxon>Bacteria</taxon>
        <taxon>Pseudomonadati</taxon>
        <taxon>Rhodothermota</taxon>
        <taxon>Rhodothermia</taxon>
        <taxon>Rhodothermales</taxon>
        <taxon>Salinibacteraceae</taxon>
        <taxon>Salinibacter</taxon>
    </lineage>
</organism>
<dbReference type="InterPro" id="IPR036165">
    <property type="entry name" value="YefM-like_sf"/>
</dbReference>
<evidence type="ECO:0000256" key="2">
    <source>
        <dbReference type="RuleBase" id="RU362080"/>
    </source>
</evidence>
<comment type="caution">
    <text evidence="3">The sequence shown here is derived from an EMBL/GenBank/DDBJ whole genome shotgun (WGS) entry which is preliminary data.</text>
</comment>
<gene>
    <name evidence="3" type="ORF">GGQ01_003126</name>
</gene>
<reference evidence="3" key="1">
    <citation type="submission" date="2022-08" db="EMBL/GenBank/DDBJ databases">
        <title>Genomic Encyclopedia of Type Strains, Phase V (KMG-V): Genome sequencing to study the core and pangenomes of soil and plant-associated prokaryotes.</title>
        <authorList>
            <person name="Whitman W."/>
        </authorList>
    </citation>
    <scope>NUCLEOTIDE SEQUENCE</scope>
    <source>
        <strain evidence="3">SP3012</strain>
    </source>
</reference>
<proteinExistence type="inferred from homology"/>
<protein>
    <recommendedName>
        <fullName evidence="2">Antitoxin</fullName>
    </recommendedName>
</protein>
<evidence type="ECO:0000313" key="3">
    <source>
        <dbReference type="EMBL" id="MCS4038037.1"/>
    </source>
</evidence>
<accession>A0A9X3A008</accession>
<dbReference type="Proteomes" id="UP001155040">
    <property type="component" value="Unassembled WGS sequence"/>
</dbReference>